<dbReference type="InterPro" id="IPR014030">
    <property type="entry name" value="Ketoacyl_synth_N"/>
</dbReference>
<dbReference type="SUPFAM" id="SSF47336">
    <property type="entry name" value="ACP-like"/>
    <property type="match status" value="1"/>
</dbReference>
<name>A0A6N3K3A3_9ACTN</name>
<keyword evidence="2" id="KW-0597">Phosphoprotein</keyword>
<dbReference type="SUPFAM" id="SSF53901">
    <property type="entry name" value="Thiolase-like"/>
    <property type="match status" value="1"/>
</dbReference>
<dbReference type="InterPro" id="IPR036736">
    <property type="entry name" value="ACP-like_sf"/>
</dbReference>
<dbReference type="InterPro" id="IPR057326">
    <property type="entry name" value="KR_dom"/>
</dbReference>
<evidence type="ECO:0000313" key="8">
    <source>
        <dbReference type="Proteomes" id="UP000253958"/>
    </source>
</evidence>
<organism evidence="7 8">
    <name type="scientific">Micromonospora aurantiaca</name>
    <name type="common">nom. illeg.</name>
    <dbReference type="NCBI Taxonomy" id="47850"/>
    <lineage>
        <taxon>Bacteria</taxon>
        <taxon>Bacillati</taxon>
        <taxon>Actinomycetota</taxon>
        <taxon>Actinomycetes</taxon>
        <taxon>Micromonosporales</taxon>
        <taxon>Micromonosporaceae</taxon>
        <taxon>Micromonospora</taxon>
    </lineage>
</organism>
<feature type="compositionally biased region" description="Basic and acidic residues" evidence="5">
    <location>
        <begin position="1599"/>
        <end position="1612"/>
    </location>
</feature>
<reference evidence="7 8" key="2">
    <citation type="submission" date="2018-08" db="EMBL/GenBank/DDBJ databases">
        <title>Streptomyces kandeliansis sp. nov., an endophytic bacterium isolated from mangrove plant.</title>
        <authorList>
            <person name="Wang R."/>
        </authorList>
    </citation>
    <scope>NUCLEOTIDE SEQUENCE [LARGE SCALE GENOMIC DNA]</scope>
    <source>
        <strain evidence="8">H14(2018)</strain>
    </source>
</reference>
<keyword evidence="3" id="KW-0808">Transferase</keyword>
<dbReference type="InterPro" id="IPR049551">
    <property type="entry name" value="PKS_DH_C"/>
</dbReference>
<dbReference type="PROSITE" id="PS52004">
    <property type="entry name" value="KS3_2"/>
    <property type="match status" value="1"/>
</dbReference>
<dbReference type="Pfam" id="PF21089">
    <property type="entry name" value="PKS_DH_N"/>
    <property type="match status" value="1"/>
</dbReference>
<dbReference type="InterPro" id="IPR020841">
    <property type="entry name" value="PKS_Beta-ketoAc_synthase_dom"/>
</dbReference>
<dbReference type="Gene3D" id="3.10.129.110">
    <property type="entry name" value="Polyketide synthase dehydratase"/>
    <property type="match status" value="1"/>
</dbReference>
<dbReference type="EMBL" id="CP031263">
    <property type="protein sequence ID" value="AXH92100.1"/>
    <property type="molecule type" value="Genomic_DNA"/>
</dbReference>
<dbReference type="SMART" id="SM00825">
    <property type="entry name" value="PKS_KS"/>
    <property type="match status" value="1"/>
</dbReference>
<dbReference type="InterPro" id="IPR016036">
    <property type="entry name" value="Malonyl_transacylase_ACP-bd"/>
</dbReference>
<dbReference type="SMART" id="SM00822">
    <property type="entry name" value="PKS_KR"/>
    <property type="match status" value="1"/>
</dbReference>
<keyword evidence="1" id="KW-0596">Phosphopantetheine</keyword>
<evidence type="ECO:0000256" key="3">
    <source>
        <dbReference type="ARBA" id="ARBA00022679"/>
    </source>
</evidence>
<feature type="region of interest" description="Disordered" evidence="5">
    <location>
        <begin position="1582"/>
        <end position="1616"/>
    </location>
</feature>
<dbReference type="Pfam" id="PF14765">
    <property type="entry name" value="PS-DH"/>
    <property type="match status" value="1"/>
</dbReference>
<dbReference type="Gene3D" id="3.40.366.10">
    <property type="entry name" value="Malonyl-Coenzyme A Acyl Carrier Protein, domain 2"/>
    <property type="match status" value="1"/>
</dbReference>
<accession>A0A6N3K3A3</accession>
<gene>
    <name evidence="7" type="ORF">DVH21_20465</name>
</gene>
<dbReference type="InterPro" id="IPR049552">
    <property type="entry name" value="PKS_DH_N"/>
</dbReference>
<dbReference type="RefSeq" id="WP_114920098.1">
    <property type="nucleotide sequence ID" value="NZ_CP031263.1"/>
</dbReference>
<dbReference type="InterPro" id="IPR016035">
    <property type="entry name" value="Acyl_Trfase/lysoPLipase"/>
</dbReference>
<dbReference type="InterPro" id="IPR013968">
    <property type="entry name" value="PKS_KR"/>
</dbReference>
<dbReference type="InterPro" id="IPR032821">
    <property type="entry name" value="PKS_assoc"/>
</dbReference>
<dbReference type="GO" id="GO:0071770">
    <property type="term" value="P:DIM/DIP cell wall layer assembly"/>
    <property type="evidence" value="ECO:0007669"/>
    <property type="project" value="TreeGrafter"/>
</dbReference>
<dbReference type="InterPro" id="IPR036291">
    <property type="entry name" value="NAD(P)-bd_dom_sf"/>
</dbReference>
<dbReference type="InterPro" id="IPR016039">
    <property type="entry name" value="Thiolase-like"/>
</dbReference>
<dbReference type="Pfam" id="PF08659">
    <property type="entry name" value="KR"/>
    <property type="match status" value="1"/>
</dbReference>
<feature type="domain" description="Ketosynthase family 3 (KS3)" evidence="6">
    <location>
        <begin position="5"/>
        <end position="460"/>
    </location>
</feature>
<dbReference type="SUPFAM" id="SSF51735">
    <property type="entry name" value="NAD(P)-binding Rossmann-fold domains"/>
    <property type="match status" value="1"/>
</dbReference>
<evidence type="ECO:0000256" key="5">
    <source>
        <dbReference type="SAM" id="MobiDB-lite"/>
    </source>
</evidence>
<dbReference type="InterPro" id="IPR014031">
    <property type="entry name" value="Ketoacyl_synth_C"/>
</dbReference>
<dbReference type="Pfam" id="PF00109">
    <property type="entry name" value="ketoacyl-synt"/>
    <property type="match status" value="1"/>
</dbReference>
<dbReference type="SMART" id="SM00827">
    <property type="entry name" value="PKS_AT"/>
    <property type="match status" value="1"/>
</dbReference>
<dbReference type="SMART" id="SM00826">
    <property type="entry name" value="PKS_DH"/>
    <property type="match status" value="1"/>
</dbReference>
<dbReference type="PANTHER" id="PTHR43775:SF51">
    <property type="entry name" value="INACTIVE PHENOLPHTHIOCEROL SYNTHESIS POLYKETIDE SYNTHASE TYPE I PKS1-RELATED"/>
    <property type="match status" value="1"/>
</dbReference>
<feature type="compositionally biased region" description="Low complexity" evidence="5">
    <location>
        <begin position="927"/>
        <end position="942"/>
    </location>
</feature>
<dbReference type="Gene3D" id="1.10.1200.10">
    <property type="entry name" value="ACP-like"/>
    <property type="match status" value="1"/>
</dbReference>
<dbReference type="GO" id="GO:0005737">
    <property type="term" value="C:cytoplasm"/>
    <property type="evidence" value="ECO:0007669"/>
    <property type="project" value="TreeGrafter"/>
</dbReference>
<evidence type="ECO:0000256" key="2">
    <source>
        <dbReference type="ARBA" id="ARBA00022553"/>
    </source>
</evidence>
<dbReference type="Gene3D" id="3.40.47.10">
    <property type="match status" value="1"/>
</dbReference>
<dbReference type="InterPro" id="IPR014043">
    <property type="entry name" value="Acyl_transferase_dom"/>
</dbReference>
<reference evidence="7 8" key="1">
    <citation type="submission" date="2018-07" db="EMBL/GenBank/DDBJ databases">
        <authorList>
            <person name="Ye Y."/>
        </authorList>
    </citation>
    <scope>NUCLEOTIDE SEQUENCE [LARGE SCALE GENOMIC DNA]</scope>
    <source>
        <strain evidence="8">H14(2018)</strain>
    </source>
</reference>
<evidence type="ECO:0000313" key="7">
    <source>
        <dbReference type="EMBL" id="AXH92100.1"/>
    </source>
</evidence>
<sequence>MRPGERQIAVVGLACRYPDADDPAQLWRSVLARRRAFRAIPATRLDPEHRLGAPHAPESTYVRRAGLLRDWHFDREAFRVSGSSWRAADHTHWLALETAAAALSDAGFPSGAGLDADRVGVILGNSLTGEFTRAGLVRLHWPFVRRSVEAALRQTGVDPAVAAQVLDQARRGIAAAFPEPGDESLAGALSNTIAGRICNHFDFHGTGYTVDGACASSLLAVVTAANALLSGELNFALAGGVDLSLDPLEMIGFARLGALADGEMRVYDERPTGFLPGEGCGIVALMRADEAERRGLRVYARLTGWATSSDGSGGLTRPDAGGQALALRRAYRMAGLAPEQIALIEGHGTGTAVGDQVELETLAGIRRHAPGAAALGSVKANIGHTKAAAGAAALIKTVLAAYHRVLPPTTGCETPHPLLRAPDATLRVLDEPEPWPGGRLAAGVSAMGFGGINSHVVVENADPAAVGRRRLPPSVRSWSRRPVRPEILLIEAATTAELAERLDLLGSWGATLSDAEVGDVAATLAAGAGGTAGIRCALVAGDADELSAAARAATGLLATWDGRVVVDEAAGVALGGGPPARVGLLLPGQGAPVRYDAGPLARLLGDLPEGPTATGATGTEAAQPAVVWQSLLGLAWLDRLGCAPVGAVGHSLGELTALAWAGALDPGRLVALAAARGRVMEHSGVPGTGMVSLSVDETRAIRLADEHGLVVAALNAPDRTVLAGADENLTRLAAALRDSEVEAIRLPVSHAFHSPAMEPALSAWAAELNTVEFAPPARSVTSTVTGADVRTVDDLAALLTRQLTAPVRFAAAARDLGQRCDLLVEAGPGTVLSRLVTRFLPVPAVSLDCGGPPRSLALATAAVVVAGAGDLAAWYDGRPYRPLRPGAAMTFLSSPCGAGISRAGLPGSRSASADAERDSPPGRVEQPSSVAAAVVRTASARPAPTPPEADSAGSVDPAGSAPRPDDPLGRLRAHLAAELELPVAGITPASRLLGDLHLNSLQVARTVAAVAAALGRQPPAAPLSLADATVAEAAEVLAQLPAAGDDDAPAQGLAPWVRLFRHDWVPLRGPLSGPPAAGSVRWRVEAPAGHPLHTVFPAVPDGTATSHGLAVALGPDDGPEQVAALLARIAGQRPARLAIVHDDHPAAAAVGRSVAAEISGCAVTVLDVSADGDVGLLAGLAVPAGYAELRAGPGGVQRLVTSVHRPAEETREVPLGPGDVCVVTGGATGITAFAAAAVAERTGCRLVVLGRRPAEDAETGEALRRLRTVLGDDRLRYERVDLTDPDAVREVLGAGRLGPVRAVVHGAGINRPAQLTDVTAGDLREHLGGKVTGLRSVLDAVGPDLRLVLAFGSIIGRQGLAGQAAYCIGNEWLRHDVERWAGDHPETRVHLVEWSVWSGIGMGVRLDVLDSLRRRGVAGIAPDDGVAALWRILTDPTAPVTVLCTAAFPESGTLSPAPAPGTPEPGRLRFAESVVGRVGQVATVTEAELSVGADPYLREHRVGDAPLLPAVLGLEAMAQVAALTTGSRAGWAVRDASFAAPIDVPERRTRRIRVAALAAETGEDVAVAIRADTDGFATDRFAGTVTDPPAPPAAATADDAAHRPESPVDSGREATTPHPWYGPVLFHEGRMRRLTHAGPVSAFAVRATVDADDRDRWFASFLGQELLLGSPGGHDAAIHALLACAPHRRVLPVGAAEVVVWRPLRGRLTVEAREVRHSADEYVFDVDVAHAGVPVARWRGLRLRAVGDNREFAVARSGGRLGAELVGPWLTRRLIEAGAVDAVELVVGPGRREADGARRLLARHLAVPEADVDHQPSGALHVPGRYASASYADGQVLVALADRPVGVDWEPVTDRPPAGLLDDGARASAEELGRRTGDDPAVAATRLWAAREALVKLGADPDQVLAHGEPEPDGLLVSTGRDLTVVTVPAWADGATRVAVAVATRPVAS</sequence>
<protein>
    <submittedName>
        <fullName evidence="7">SDR family NAD(P)-dependent oxidoreductase</fullName>
    </submittedName>
</protein>
<dbReference type="SUPFAM" id="SSF52151">
    <property type="entry name" value="FabD/lysophospholipase-like"/>
    <property type="match status" value="1"/>
</dbReference>
<proteinExistence type="predicted"/>
<evidence type="ECO:0000259" key="6">
    <source>
        <dbReference type="PROSITE" id="PS52004"/>
    </source>
</evidence>
<dbReference type="SUPFAM" id="SSF55048">
    <property type="entry name" value="Probable ACP-binding domain of malonyl-CoA ACP transacylase"/>
    <property type="match status" value="1"/>
</dbReference>
<feature type="region of interest" description="Disordered" evidence="5">
    <location>
        <begin position="903"/>
        <end position="968"/>
    </location>
</feature>
<keyword evidence="4" id="KW-0012">Acyltransferase</keyword>
<evidence type="ECO:0000256" key="1">
    <source>
        <dbReference type="ARBA" id="ARBA00022450"/>
    </source>
</evidence>
<dbReference type="Proteomes" id="UP000253958">
    <property type="component" value="Chromosome"/>
</dbReference>
<dbReference type="InterPro" id="IPR042104">
    <property type="entry name" value="PKS_dehydratase_sf"/>
</dbReference>
<dbReference type="Pfam" id="PF16197">
    <property type="entry name" value="KAsynt_C_assoc"/>
    <property type="match status" value="1"/>
</dbReference>
<dbReference type="Pfam" id="PF02801">
    <property type="entry name" value="Ketoacyl-synt_C"/>
    <property type="match status" value="1"/>
</dbReference>
<dbReference type="CDD" id="cd00833">
    <property type="entry name" value="PKS"/>
    <property type="match status" value="1"/>
</dbReference>
<dbReference type="GO" id="GO:0005886">
    <property type="term" value="C:plasma membrane"/>
    <property type="evidence" value="ECO:0007669"/>
    <property type="project" value="TreeGrafter"/>
</dbReference>
<dbReference type="InterPro" id="IPR050091">
    <property type="entry name" value="PKS_NRPS_Biosynth_Enz"/>
</dbReference>
<evidence type="ECO:0000256" key="4">
    <source>
        <dbReference type="ARBA" id="ARBA00023315"/>
    </source>
</evidence>
<dbReference type="InterPro" id="IPR001227">
    <property type="entry name" value="Ac_transferase_dom_sf"/>
</dbReference>
<dbReference type="Pfam" id="PF00698">
    <property type="entry name" value="Acyl_transf_1"/>
    <property type="match status" value="1"/>
</dbReference>
<dbReference type="GO" id="GO:0004312">
    <property type="term" value="F:fatty acid synthase activity"/>
    <property type="evidence" value="ECO:0007669"/>
    <property type="project" value="TreeGrafter"/>
</dbReference>
<dbReference type="Gene3D" id="3.40.50.720">
    <property type="entry name" value="NAD(P)-binding Rossmann-like Domain"/>
    <property type="match status" value="1"/>
</dbReference>
<dbReference type="InterPro" id="IPR020807">
    <property type="entry name" value="PKS_DH"/>
</dbReference>
<dbReference type="PANTHER" id="PTHR43775">
    <property type="entry name" value="FATTY ACID SYNTHASE"/>
    <property type="match status" value="1"/>
</dbReference>
<dbReference type="GO" id="GO:0006633">
    <property type="term" value="P:fatty acid biosynthetic process"/>
    <property type="evidence" value="ECO:0007669"/>
    <property type="project" value="TreeGrafter"/>
</dbReference>